<dbReference type="eggNOG" id="ENOG502ZAGX">
    <property type="taxonomic scope" value="Bacteria"/>
</dbReference>
<dbReference type="InterPro" id="IPR024524">
    <property type="entry name" value="DUF3800"/>
</dbReference>
<dbReference type="InParanoid" id="D6Z581"/>
<evidence type="ECO:0008006" key="3">
    <source>
        <dbReference type="Google" id="ProtNLM"/>
    </source>
</evidence>
<dbReference type="RefSeq" id="WP_013162269.1">
    <property type="nucleotide sequence ID" value="NC_014216.1"/>
</dbReference>
<evidence type="ECO:0000313" key="2">
    <source>
        <dbReference type="Proteomes" id="UP000001508"/>
    </source>
</evidence>
<sequence>MSEQQGHTEYIAFLDECGDHSLTKIDRDFPIFVLSLLLVKRTDYRDVILPTINALKLKYWDHEGVSLHSRDIRKSTGPFAILQNSSLRRPFMEDLSALMRDLPYEVFIVGIHKQKLRDRYVRAENPYELALTFAMERLLYCLEQREQSILPIIAEARGTNEDNALKAAFFDLISNGTRYIGKGRFERMVFPLRFHNKRKNIAGIQLADLCAHPAARHILKPEQPNQAFAIVRNHLYGGNGKVNGWKVFP</sequence>
<dbReference type="Pfam" id="PF12686">
    <property type="entry name" value="DUF3800"/>
    <property type="match status" value="1"/>
</dbReference>
<dbReference type="Proteomes" id="UP000001508">
    <property type="component" value="Chromosome"/>
</dbReference>
<evidence type="ECO:0000313" key="1">
    <source>
        <dbReference type="EMBL" id="ADH84738.1"/>
    </source>
</evidence>
<keyword evidence="2" id="KW-1185">Reference proteome</keyword>
<name>D6Z581_DESAT</name>
<gene>
    <name evidence="1" type="ordered locus">DaAHT2_0021</name>
</gene>
<dbReference type="HOGENOM" id="CLU_091364_0_0_7"/>
<organism evidence="1 2">
    <name type="scientific">Desulfurivibrio alkaliphilus (strain DSM 19089 / UNIQEM U267 / AHT2)</name>
    <dbReference type="NCBI Taxonomy" id="589865"/>
    <lineage>
        <taxon>Bacteria</taxon>
        <taxon>Pseudomonadati</taxon>
        <taxon>Thermodesulfobacteriota</taxon>
        <taxon>Desulfobulbia</taxon>
        <taxon>Desulfobulbales</taxon>
        <taxon>Desulfobulbaceae</taxon>
        <taxon>Desulfurivibrio</taxon>
    </lineage>
</organism>
<dbReference type="AlphaFoldDB" id="D6Z581"/>
<dbReference type="EMBL" id="CP001940">
    <property type="protein sequence ID" value="ADH84738.1"/>
    <property type="molecule type" value="Genomic_DNA"/>
</dbReference>
<proteinExistence type="predicted"/>
<dbReference type="KEGG" id="dak:DaAHT2_0021"/>
<reference evidence="2" key="1">
    <citation type="submission" date="2010-02" db="EMBL/GenBank/DDBJ databases">
        <title>Complete sequence of Desulfurivibrio alkaliphilus AHT2.</title>
        <authorList>
            <consortium name="US DOE Joint Genome Institute"/>
            <person name="Pitluck S."/>
            <person name="Chertkov O."/>
            <person name="Detter J.C."/>
            <person name="Han C."/>
            <person name="Tapia R."/>
            <person name="Larimer F."/>
            <person name="Land M."/>
            <person name="Hauser L."/>
            <person name="Kyrpides N."/>
            <person name="Mikhailova N."/>
            <person name="Sorokin D.Y."/>
            <person name="Muyzer G."/>
            <person name="Woyke T."/>
        </authorList>
    </citation>
    <scope>NUCLEOTIDE SEQUENCE [LARGE SCALE GENOMIC DNA]</scope>
    <source>
        <strain evidence="2">DSM 19089 / UNIQEM U267 / AHT2</strain>
    </source>
</reference>
<protein>
    <recommendedName>
        <fullName evidence="3">DUF3800 domain-containing protein</fullName>
    </recommendedName>
</protein>
<accession>D6Z581</accession>
<dbReference type="OrthoDB" id="507950at2"/>